<keyword evidence="2" id="KW-0472">Membrane</keyword>
<organism evidence="4 5">
    <name type="scientific">Ranitomeya imitator</name>
    <name type="common">mimic poison frog</name>
    <dbReference type="NCBI Taxonomy" id="111125"/>
    <lineage>
        <taxon>Eukaryota</taxon>
        <taxon>Metazoa</taxon>
        <taxon>Chordata</taxon>
        <taxon>Craniata</taxon>
        <taxon>Vertebrata</taxon>
        <taxon>Euteleostomi</taxon>
        <taxon>Amphibia</taxon>
        <taxon>Batrachia</taxon>
        <taxon>Anura</taxon>
        <taxon>Neobatrachia</taxon>
        <taxon>Hyloidea</taxon>
        <taxon>Dendrobatidae</taxon>
        <taxon>Dendrobatinae</taxon>
        <taxon>Ranitomeya</taxon>
    </lineage>
</organism>
<gene>
    <name evidence="4" type="ORF">RIMI_LOCUS12056164</name>
</gene>
<comment type="catalytic activity">
    <reaction evidence="1">
        <text>2 superoxide + 2 H(+) = H2O2 + O2</text>
        <dbReference type="Rhea" id="RHEA:20696"/>
        <dbReference type="ChEBI" id="CHEBI:15378"/>
        <dbReference type="ChEBI" id="CHEBI:15379"/>
        <dbReference type="ChEBI" id="CHEBI:16240"/>
        <dbReference type="ChEBI" id="CHEBI:18421"/>
        <dbReference type="EC" id="1.15.1.1"/>
    </reaction>
</comment>
<dbReference type="Proteomes" id="UP001176940">
    <property type="component" value="Unassembled WGS sequence"/>
</dbReference>
<dbReference type="EC" id="1.15.1.1" evidence="1"/>
<evidence type="ECO:0000256" key="2">
    <source>
        <dbReference type="SAM" id="Phobius"/>
    </source>
</evidence>
<dbReference type="InterPro" id="IPR024134">
    <property type="entry name" value="SOD_Cu/Zn_/chaperone"/>
</dbReference>
<evidence type="ECO:0000259" key="3">
    <source>
        <dbReference type="Pfam" id="PF00080"/>
    </source>
</evidence>
<dbReference type="SUPFAM" id="SSF49329">
    <property type="entry name" value="Cu,Zn superoxide dismutase-like"/>
    <property type="match status" value="1"/>
</dbReference>
<keyword evidence="1" id="KW-0862">Zinc</keyword>
<keyword evidence="1" id="KW-0186">Copper</keyword>
<evidence type="ECO:0000313" key="5">
    <source>
        <dbReference type="Proteomes" id="UP001176940"/>
    </source>
</evidence>
<dbReference type="Gene3D" id="2.60.40.200">
    <property type="entry name" value="Superoxide dismutase, copper/zinc binding domain"/>
    <property type="match status" value="1"/>
</dbReference>
<dbReference type="InterPro" id="IPR036423">
    <property type="entry name" value="SOD-like_Cu/Zn_dom_sf"/>
</dbReference>
<name>A0ABN9LQR9_9NEOB</name>
<keyword evidence="5" id="KW-1185">Reference proteome</keyword>
<keyword evidence="1" id="KW-0479">Metal-binding</keyword>
<feature type="domain" description="Superoxide dismutase copper/zinc binding" evidence="3">
    <location>
        <begin position="102"/>
        <end position="233"/>
    </location>
</feature>
<dbReference type="InterPro" id="IPR018152">
    <property type="entry name" value="SOD_Cu/Zn_BS"/>
</dbReference>
<comment type="cofactor">
    <cofactor evidence="1">
        <name>Cu cation</name>
        <dbReference type="ChEBI" id="CHEBI:23378"/>
    </cofactor>
    <text evidence="1">Binds 1 copper ion per subunit.</text>
</comment>
<dbReference type="Pfam" id="PF00080">
    <property type="entry name" value="Sod_Cu"/>
    <property type="match status" value="1"/>
</dbReference>
<dbReference type="PRINTS" id="PR00068">
    <property type="entry name" value="CUZNDISMTASE"/>
</dbReference>
<dbReference type="PROSITE" id="PS00332">
    <property type="entry name" value="SOD_CU_ZN_2"/>
    <property type="match status" value="1"/>
</dbReference>
<keyword evidence="1" id="KW-0560">Oxidoreductase</keyword>
<proteinExistence type="inferred from homology"/>
<keyword evidence="2" id="KW-1133">Transmembrane helix</keyword>
<sequence>MDNDPKHTSKSTIEDLKRKHIIMTSMFYSASILYIYAFYSVETGTLPSDEAQMLTVMSQQVDDIWNTILIGIPIKNNPDNNTYGICNLQPNPKLNASEAKITGQVLFRQPYPNGKLEAHFNVEGFPLNHSESTRAVHIHNFGDLSNGCDSTGGHYNPFSVNHPQHPGDFGNFIVQDGKIQQRLTHLHATLFGPYSVFGKSIVVHKMADDLGKGDNQASLENGNAGTRLACCVIGSSSKTSWDKFTTSTKDS</sequence>
<protein>
    <recommendedName>
        <fullName evidence="1">Superoxide dismutase [Cu-Zn]</fullName>
        <ecNumber evidence="1">1.15.1.1</ecNumber>
    </recommendedName>
</protein>
<reference evidence="4" key="1">
    <citation type="submission" date="2023-07" db="EMBL/GenBank/DDBJ databases">
        <authorList>
            <person name="Stuckert A."/>
        </authorList>
    </citation>
    <scope>NUCLEOTIDE SEQUENCE</scope>
</reference>
<evidence type="ECO:0000256" key="1">
    <source>
        <dbReference type="RuleBase" id="RU000393"/>
    </source>
</evidence>
<dbReference type="PANTHER" id="PTHR10003">
    <property type="entry name" value="SUPEROXIDE DISMUTASE CU-ZN -RELATED"/>
    <property type="match status" value="1"/>
</dbReference>
<comment type="function">
    <text evidence="1">Destroys radicals which are normally produced within the cells and which are toxic to biological systems.</text>
</comment>
<dbReference type="EMBL" id="CAUEEQ010028114">
    <property type="protein sequence ID" value="CAJ0948216.1"/>
    <property type="molecule type" value="Genomic_DNA"/>
</dbReference>
<evidence type="ECO:0000313" key="4">
    <source>
        <dbReference type="EMBL" id="CAJ0948216.1"/>
    </source>
</evidence>
<keyword evidence="2" id="KW-0812">Transmembrane</keyword>
<comment type="cofactor">
    <cofactor evidence="1">
        <name>Zn(2+)</name>
        <dbReference type="ChEBI" id="CHEBI:29105"/>
    </cofactor>
    <text evidence="1">Binds 1 zinc ion per subunit.</text>
</comment>
<dbReference type="CDD" id="cd00305">
    <property type="entry name" value="Cu-Zn_Superoxide_Dismutase"/>
    <property type="match status" value="1"/>
</dbReference>
<dbReference type="InterPro" id="IPR001424">
    <property type="entry name" value="SOD_Cu_Zn_dom"/>
</dbReference>
<comment type="caution">
    <text evidence="4">The sequence shown here is derived from an EMBL/GenBank/DDBJ whole genome shotgun (WGS) entry which is preliminary data.</text>
</comment>
<comment type="similarity">
    <text evidence="1">Belongs to the Cu-Zn superoxide dismutase family.</text>
</comment>
<feature type="transmembrane region" description="Helical" evidence="2">
    <location>
        <begin position="21"/>
        <end position="39"/>
    </location>
</feature>
<accession>A0ABN9LQR9</accession>